<keyword evidence="2" id="KW-1185">Reference proteome</keyword>
<evidence type="ECO:0000313" key="2">
    <source>
        <dbReference type="Proteomes" id="UP000789901"/>
    </source>
</evidence>
<dbReference type="EMBL" id="CAJVQB010009026">
    <property type="protein sequence ID" value="CAG8725831.1"/>
    <property type="molecule type" value="Genomic_DNA"/>
</dbReference>
<proteinExistence type="predicted"/>
<evidence type="ECO:0000313" key="1">
    <source>
        <dbReference type="EMBL" id="CAG8725831.1"/>
    </source>
</evidence>
<dbReference type="Proteomes" id="UP000789901">
    <property type="component" value="Unassembled WGS sequence"/>
</dbReference>
<name>A0ABN7V5J6_GIGMA</name>
<accession>A0ABN7V5J6</accession>
<reference evidence="1 2" key="1">
    <citation type="submission" date="2021-06" db="EMBL/GenBank/DDBJ databases">
        <authorList>
            <person name="Kallberg Y."/>
            <person name="Tangrot J."/>
            <person name="Rosling A."/>
        </authorList>
    </citation>
    <scope>NUCLEOTIDE SEQUENCE [LARGE SCALE GENOMIC DNA]</scope>
    <source>
        <strain evidence="1 2">120-4 pot B 10/14</strain>
    </source>
</reference>
<comment type="caution">
    <text evidence="1">The sequence shown here is derived from an EMBL/GenBank/DDBJ whole genome shotgun (WGS) entry which is preliminary data.</text>
</comment>
<protein>
    <submittedName>
        <fullName evidence="1">22770_t:CDS:1</fullName>
    </submittedName>
</protein>
<gene>
    <name evidence="1" type="ORF">GMARGA_LOCUS13922</name>
</gene>
<feature type="non-terminal residue" evidence="1">
    <location>
        <position position="74"/>
    </location>
</feature>
<organism evidence="1 2">
    <name type="scientific">Gigaspora margarita</name>
    <dbReference type="NCBI Taxonomy" id="4874"/>
    <lineage>
        <taxon>Eukaryota</taxon>
        <taxon>Fungi</taxon>
        <taxon>Fungi incertae sedis</taxon>
        <taxon>Mucoromycota</taxon>
        <taxon>Glomeromycotina</taxon>
        <taxon>Glomeromycetes</taxon>
        <taxon>Diversisporales</taxon>
        <taxon>Gigasporaceae</taxon>
        <taxon>Gigaspora</taxon>
    </lineage>
</organism>
<sequence length="74" mass="8887">MSVPYSQEKSYYRERYKRLKVSKGVIDPYSKKQQLVIVETEPTKVKKSQKTRKSKIPPEIRQEFVNISSRFTKY</sequence>